<name>A0AA39N810_ARMTA</name>
<gene>
    <name evidence="2" type="ORF">EV420DRAFT_1478480</name>
</gene>
<keyword evidence="3" id="KW-1185">Reference proteome</keyword>
<dbReference type="PANTHER" id="PTHR13379:SF0">
    <property type="entry name" value="UPF0415 PROTEIN C7ORF25"/>
    <property type="match status" value="1"/>
</dbReference>
<dbReference type="AlphaFoldDB" id="A0AA39N810"/>
<evidence type="ECO:0000313" key="2">
    <source>
        <dbReference type="EMBL" id="KAK0460735.1"/>
    </source>
</evidence>
<feature type="region of interest" description="Disordered" evidence="1">
    <location>
        <begin position="121"/>
        <end position="144"/>
    </location>
</feature>
<dbReference type="GeneID" id="85353047"/>
<dbReference type="EMBL" id="JAUEPS010000012">
    <property type="protein sequence ID" value="KAK0460735.1"/>
    <property type="molecule type" value="Genomic_DNA"/>
</dbReference>
<dbReference type="Proteomes" id="UP001175211">
    <property type="component" value="Unassembled WGS sequence"/>
</dbReference>
<organism evidence="2 3">
    <name type="scientific">Armillaria tabescens</name>
    <name type="common">Ringless honey mushroom</name>
    <name type="synonym">Agaricus tabescens</name>
    <dbReference type="NCBI Taxonomy" id="1929756"/>
    <lineage>
        <taxon>Eukaryota</taxon>
        <taxon>Fungi</taxon>
        <taxon>Dikarya</taxon>
        <taxon>Basidiomycota</taxon>
        <taxon>Agaricomycotina</taxon>
        <taxon>Agaricomycetes</taxon>
        <taxon>Agaricomycetidae</taxon>
        <taxon>Agaricales</taxon>
        <taxon>Marasmiineae</taxon>
        <taxon>Physalacriaceae</taxon>
        <taxon>Desarmillaria</taxon>
    </lineage>
</organism>
<accession>A0AA39N810</accession>
<sequence length="641" mass="71373">MENGNSHPTLRVLRTRLQTIHDSISHFQPPTRRPPILDSSLDLNDAPDDAQWLQQDHIPGLRRLKDTIKIDLDVLDKFLEDPKSANLPPLSTNAPYLIAVWNEVLCAPPRVVAVFKSFSSTLPPSTPVPRESRKAGGQKPSGTKVDVVADHGRCWIRVNTIKNSRILAEFREIDSYLTDSSDEEDVSDEEEITNGIHRSSRTLAQTEFDNSVLRMGRALVEAAKANTYEVASVDGTKRITPRVTLRLTRLDPSETSEDGDPIDPRIAQTIQCLQDMGIDVALRERQDDEVPIVIKPPPPAPVPLTLKPTRRINLDLSVLIALVSDLTHASLPQSVDEANTRFIPPPRVREWKKKKDVSAIEDGLDELSMSSSSDLAKHSRALTNQVLQEMVKGMIQEFSDRLSEEYVEFWTTDEAKERCLRIVSKIGGPNEKRRAQALFLDPATTDAEDLYWQSSRYAKAFIPILPVRLYPEDGAPLMPTTPVPSFFQALQNTCLDILSLENTSARTSSRAVITKANPRLTAHTVQSMLWGARLGWTTLTANRTSVRAILKEMEVRRKAAAAADSSAVEEESVESPDAAIWIVDPRSLAEGMRSDKDLAQVTPNKKSDVGLCGRKRSNYPLLEGLDIWLASAMSINRDLQS</sequence>
<proteinExistence type="predicted"/>
<dbReference type="RefSeq" id="XP_060332774.1">
    <property type="nucleotide sequence ID" value="XM_060469499.1"/>
</dbReference>
<protein>
    <recommendedName>
        <fullName evidence="4">DUF1308 domain-containing protein</fullName>
    </recommendedName>
</protein>
<evidence type="ECO:0000256" key="1">
    <source>
        <dbReference type="SAM" id="MobiDB-lite"/>
    </source>
</evidence>
<reference evidence="2" key="1">
    <citation type="submission" date="2023-06" db="EMBL/GenBank/DDBJ databases">
        <authorList>
            <consortium name="Lawrence Berkeley National Laboratory"/>
            <person name="Ahrendt S."/>
            <person name="Sahu N."/>
            <person name="Indic B."/>
            <person name="Wong-Bajracharya J."/>
            <person name="Merenyi Z."/>
            <person name="Ke H.-M."/>
            <person name="Monk M."/>
            <person name="Kocsube S."/>
            <person name="Drula E."/>
            <person name="Lipzen A."/>
            <person name="Balint B."/>
            <person name="Henrissat B."/>
            <person name="Andreopoulos B."/>
            <person name="Martin F.M."/>
            <person name="Harder C.B."/>
            <person name="Rigling D."/>
            <person name="Ford K.L."/>
            <person name="Foster G.D."/>
            <person name="Pangilinan J."/>
            <person name="Papanicolaou A."/>
            <person name="Barry K."/>
            <person name="LaButti K."/>
            <person name="Viragh M."/>
            <person name="Koriabine M."/>
            <person name="Yan M."/>
            <person name="Riley R."/>
            <person name="Champramary S."/>
            <person name="Plett K.L."/>
            <person name="Tsai I.J."/>
            <person name="Slot J."/>
            <person name="Sipos G."/>
            <person name="Plett J."/>
            <person name="Nagy L.G."/>
            <person name="Grigoriev I.V."/>
        </authorList>
    </citation>
    <scope>NUCLEOTIDE SEQUENCE</scope>
    <source>
        <strain evidence="2">CCBAS 213</strain>
    </source>
</reference>
<dbReference type="PANTHER" id="PTHR13379">
    <property type="entry name" value="UNCHARACTERIZED DUF1308"/>
    <property type="match status" value="1"/>
</dbReference>
<evidence type="ECO:0008006" key="4">
    <source>
        <dbReference type="Google" id="ProtNLM"/>
    </source>
</evidence>
<evidence type="ECO:0000313" key="3">
    <source>
        <dbReference type="Proteomes" id="UP001175211"/>
    </source>
</evidence>
<comment type="caution">
    <text evidence="2">The sequence shown here is derived from an EMBL/GenBank/DDBJ whole genome shotgun (WGS) entry which is preliminary data.</text>
</comment>